<comment type="caution">
    <text evidence="2">The sequence shown here is derived from an EMBL/GenBank/DDBJ whole genome shotgun (WGS) entry which is preliminary data.</text>
</comment>
<organism evidence="2 3">
    <name type="scientific">Trapa natans</name>
    <name type="common">Water chestnut</name>
    <dbReference type="NCBI Taxonomy" id="22666"/>
    <lineage>
        <taxon>Eukaryota</taxon>
        <taxon>Viridiplantae</taxon>
        <taxon>Streptophyta</taxon>
        <taxon>Embryophyta</taxon>
        <taxon>Tracheophyta</taxon>
        <taxon>Spermatophyta</taxon>
        <taxon>Magnoliopsida</taxon>
        <taxon>eudicotyledons</taxon>
        <taxon>Gunneridae</taxon>
        <taxon>Pentapetalae</taxon>
        <taxon>rosids</taxon>
        <taxon>malvids</taxon>
        <taxon>Myrtales</taxon>
        <taxon>Lythraceae</taxon>
        <taxon>Trapa</taxon>
    </lineage>
</organism>
<name>A0AAN7KMZ7_TRANT</name>
<sequence>MQSHCMRRCIPTGRDPSNSVMPCIHYLTSDLMRGPSFKLNWTVLRNRGSQPTAIEKRVSVVLRSEIDQCFVGIDFETETPPQLVGIDSIEGGPPMASLALHRVSMHSISHPFICLPYKSLCALKIKTSISCTGKKPSDADLAWELAAEVVKLNTHKAENQEAMRKSKEVLFSEICRTVALEEGEMRKKWKRMGEEERRGLVEEFLGNWEQRFHPLSARSVKEMVEEYVSEEDDHSSLFLGLKRWMGFPEDW</sequence>
<proteinExistence type="predicted"/>
<evidence type="ECO:0000259" key="1">
    <source>
        <dbReference type="Pfam" id="PF22950"/>
    </source>
</evidence>
<accession>A0AAN7KMZ7</accession>
<dbReference type="InterPro" id="IPR054290">
    <property type="entry name" value="DUF7026"/>
</dbReference>
<feature type="domain" description="DUF7026" evidence="1">
    <location>
        <begin position="160"/>
        <end position="208"/>
    </location>
</feature>
<dbReference type="EMBL" id="JAXQNO010000021">
    <property type="protein sequence ID" value="KAK4769620.1"/>
    <property type="molecule type" value="Genomic_DNA"/>
</dbReference>
<dbReference type="Pfam" id="PF22950">
    <property type="entry name" value="DUF7026"/>
    <property type="match status" value="1"/>
</dbReference>
<reference evidence="2 3" key="1">
    <citation type="journal article" date="2023" name="Hortic Res">
        <title>Pangenome of water caltrop reveals structural variations and asymmetric subgenome divergence after allopolyploidization.</title>
        <authorList>
            <person name="Zhang X."/>
            <person name="Chen Y."/>
            <person name="Wang L."/>
            <person name="Yuan Y."/>
            <person name="Fang M."/>
            <person name="Shi L."/>
            <person name="Lu R."/>
            <person name="Comes H.P."/>
            <person name="Ma Y."/>
            <person name="Chen Y."/>
            <person name="Huang G."/>
            <person name="Zhou Y."/>
            <person name="Zheng Z."/>
            <person name="Qiu Y."/>
        </authorList>
    </citation>
    <scope>NUCLEOTIDE SEQUENCE [LARGE SCALE GENOMIC DNA]</scope>
    <source>
        <strain evidence="2">F231</strain>
    </source>
</reference>
<dbReference type="Proteomes" id="UP001346149">
    <property type="component" value="Unassembled WGS sequence"/>
</dbReference>
<protein>
    <recommendedName>
        <fullName evidence="1">DUF7026 domain-containing protein</fullName>
    </recommendedName>
</protein>
<keyword evidence="3" id="KW-1185">Reference proteome</keyword>
<evidence type="ECO:0000313" key="2">
    <source>
        <dbReference type="EMBL" id="KAK4769620.1"/>
    </source>
</evidence>
<dbReference type="AlphaFoldDB" id="A0AAN7KMZ7"/>
<gene>
    <name evidence="2" type="ORF">SAY86_027770</name>
</gene>
<evidence type="ECO:0000313" key="3">
    <source>
        <dbReference type="Proteomes" id="UP001346149"/>
    </source>
</evidence>